<dbReference type="AlphaFoldDB" id="A0A1F7X5B5"/>
<dbReference type="Pfam" id="PF05137">
    <property type="entry name" value="PilN"/>
    <property type="match status" value="1"/>
</dbReference>
<reference evidence="2 3" key="1">
    <citation type="journal article" date="2016" name="Nat. Commun.">
        <title>Thousands of microbial genomes shed light on interconnected biogeochemical processes in an aquifer system.</title>
        <authorList>
            <person name="Anantharaman K."/>
            <person name="Brown C.T."/>
            <person name="Hug L.A."/>
            <person name="Sharon I."/>
            <person name="Castelle C.J."/>
            <person name="Probst A.J."/>
            <person name="Thomas B.C."/>
            <person name="Singh A."/>
            <person name="Wilkins M.J."/>
            <person name="Karaoz U."/>
            <person name="Brodie E.L."/>
            <person name="Williams K.H."/>
            <person name="Hubbard S.S."/>
            <person name="Banfield J.F."/>
        </authorList>
    </citation>
    <scope>NUCLEOTIDE SEQUENCE [LARGE SCALE GENOMIC DNA]</scope>
</reference>
<protein>
    <recommendedName>
        <fullName evidence="4">Type IV pilus assembly protein PilM</fullName>
    </recommendedName>
</protein>
<organism evidence="2 3">
    <name type="scientific">Candidatus Woesebacteria bacterium RBG_13_34_9</name>
    <dbReference type="NCBI Taxonomy" id="1802477"/>
    <lineage>
        <taxon>Bacteria</taxon>
        <taxon>Candidatus Woeseibacteriota</taxon>
    </lineage>
</organism>
<proteinExistence type="predicted"/>
<dbReference type="Pfam" id="PF11104">
    <property type="entry name" value="PilM_2"/>
    <property type="match status" value="1"/>
</dbReference>
<keyword evidence="1" id="KW-0472">Membrane</keyword>
<evidence type="ECO:0000256" key="1">
    <source>
        <dbReference type="SAM" id="Phobius"/>
    </source>
</evidence>
<accession>A0A1F7X5B5</accession>
<dbReference type="EMBL" id="MGFP01000023">
    <property type="protein sequence ID" value="OGM09485.1"/>
    <property type="molecule type" value="Genomic_DNA"/>
</dbReference>
<evidence type="ECO:0000313" key="2">
    <source>
        <dbReference type="EMBL" id="OGM09485.1"/>
    </source>
</evidence>
<dbReference type="InterPro" id="IPR007813">
    <property type="entry name" value="PilN"/>
</dbReference>
<feature type="transmembrane region" description="Helical" evidence="1">
    <location>
        <begin position="308"/>
        <end position="333"/>
    </location>
</feature>
<gene>
    <name evidence="2" type="ORF">A2159_00970</name>
</gene>
<evidence type="ECO:0000313" key="3">
    <source>
        <dbReference type="Proteomes" id="UP000179219"/>
    </source>
</evidence>
<sequence>MFKKSFISLYILPGKLVLLQLSSDKKKVIRHILLDIPEGIIENYKIIDINSLSQILAGIWRKYHIDEKTVGIILPEFSTYTKFFKIPKVDFSELNEAVNWQAQEYLPAQLTELIMDWKIVEKTDSGYEILIVATRKDILLGYVESVVKAGLFPLAVEIPSICLVRLLGLIGGGKLIIFRDFGDTILVLTFNNKIIGTSVLHTRSNDEIIKTSSRMVSHYKETSVEEILVAGSEISEDLIKKFSSEFKYSVKKIEPQAKGFDDDNSSQYIIPYSMQLVEPEEPADPMSLNLLPANLVAKYKFERMKLQVWSLTLTITLFVWIAFFVSLSAYLLFSDQTKTIKEKNSSQVKISQQREAYQKDVTRINSISEQIMRVKAVSVFPQTVLNEIGNSKPAGIEIKTYEIDLDSGDIVLTGISANRTSLLEFRKNIENSNLFSEVSIPVSSYEKEQDLEFQITFSYKFNLNVNK</sequence>
<keyword evidence="1" id="KW-1133">Transmembrane helix</keyword>
<name>A0A1F7X5B5_9BACT</name>
<dbReference type="Proteomes" id="UP000179219">
    <property type="component" value="Unassembled WGS sequence"/>
</dbReference>
<dbReference type="InterPro" id="IPR005883">
    <property type="entry name" value="PilM"/>
</dbReference>
<dbReference type="Gene3D" id="3.30.1490.300">
    <property type="match status" value="1"/>
</dbReference>
<dbReference type="Gene3D" id="3.30.420.40">
    <property type="match status" value="2"/>
</dbReference>
<keyword evidence="1" id="KW-0812">Transmembrane</keyword>
<evidence type="ECO:0008006" key="4">
    <source>
        <dbReference type="Google" id="ProtNLM"/>
    </source>
</evidence>
<comment type="caution">
    <text evidence="2">The sequence shown here is derived from an EMBL/GenBank/DDBJ whole genome shotgun (WGS) entry which is preliminary data.</text>
</comment>